<dbReference type="Pfam" id="PF13407">
    <property type="entry name" value="Peripla_BP_4"/>
    <property type="match status" value="1"/>
</dbReference>
<dbReference type="InterPro" id="IPR025997">
    <property type="entry name" value="SBP_2_dom"/>
</dbReference>
<comment type="similarity">
    <text evidence="2">Belongs to the bacterial solute-binding protein 2 family.</text>
</comment>
<dbReference type="GO" id="GO:0030313">
    <property type="term" value="C:cell envelope"/>
    <property type="evidence" value="ECO:0007669"/>
    <property type="project" value="UniProtKB-SubCell"/>
</dbReference>
<organism evidence="5 6">
    <name type="scientific">Nakamurella aerolata</name>
    <dbReference type="NCBI Taxonomy" id="1656892"/>
    <lineage>
        <taxon>Bacteria</taxon>
        <taxon>Bacillati</taxon>
        <taxon>Actinomycetota</taxon>
        <taxon>Actinomycetes</taxon>
        <taxon>Nakamurellales</taxon>
        <taxon>Nakamurellaceae</taxon>
        <taxon>Nakamurella</taxon>
    </lineage>
</organism>
<evidence type="ECO:0000256" key="1">
    <source>
        <dbReference type="ARBA" id="ARBA00004196"/>
    </source>
</evidence>
<dbReference type="InterPro" id="IPR028082">
    <property type="entry name" value="Peripla_BP_I"/>
</dbReference>
<comment type="caution">
    <text evidence="5">The sequence shown here is derived from an EMBL/GenBank/DDBJ whole genome shotgun (WGS) entry which is preliminary data.</text>
</comment>
<gene>
    <name evidence="5" type="ORF">HKD39_12255</name>
</gene>
<reference evidence="5 6" key="1">
    <citation type="submission" date="2020-05" db="EMBL/GenBank/DDBJ databases">
        <title>Nakamurella sp. DB0629 isolated from air conditioner.</title>
        <authorList>
            <person name="Kim D.H."/>
            <person name="Kim D.-U."/>
        </authorList>
    </citation>
    <scope>NUCLEOTIDE SEQUENCE [LARGE SCALE GENOMIC DNA]</scope>
    <source>
        <strain evidence="5 6">DB0629</strain>
    </source>
</reference>
<evidence type="ECO:0000313" key="5">
    <source>
        <dbReference type="EMBL" id="NNG36468.1"/>
    </source>
</evidence>
<evidence type="ECO:0000256" key="2">
    <source>
        <dbReference type="ARBA" id="ARBA00007639"/>
    </source>
</evidence>
<comment type="subcellular location">
    <subcellularLocation>
        <location evidence="1">Cell envelope</location>
    </subcellularLocation>
</comment>
<dbReference type="PANTHER" id="PTHR46847:SF1">
    <property type="entry name" value="D-ALLOSE-BINDING PERIPLASMIC PROTEIN-RELATED"/>
    <property type="match status" value="1"/>
</dbReference>
<feature type="domain" description="Periplasmic binding protein" evidence="4">
    <location>
        <begin position="1"/>
        <end position="56"/>
    </location>
</feature>
<dbReference type="EMBL" id="JABEND010000006">
    <property type="protein sequence ID" value="NNG36468.1"/>
    <property type="molecule type" value="Genomic_DNA"/>
</dbReference>
<dbReference type="PANTHER" id="PTHR46847">
    <property type="entry name" value="D-ALLOSE-BINDING PERIPLASMIC PROTEIN-RELATED"/>
    <property type="match status" value="1"/>
</dbReference>
<dbReference type="Gene3D" id="3.40.50.2300">
    <property type="match status" value="2"/>
</dbReference>
<protein>
    <submittedName>
        <fullName evidence="5">Substrate-binding domain-containing protein</fullName>
    </submittedName>
</protein>
<evidence type="ECO:0000259" key="4">
    <source>
        <dbReference type="Pfam" id="PF13407"/>
    </source>
</evidence>
<accession>A0A849ABF0</accession>
<keyword evidence="3" id="KW-0732">Signal</keyword>
<proteinExistence type="inferred from homology"/>
<dbReference type="SUPFAM" id="SSF53822">
    <property type="entry name" value="Periplasmic binding protein-like I"/>
    <property type="match status" value="1"/>
</dbReference>
<evidence type="ECO:0000256" key="3">
    <source>
        <dbReference type="ARBA" id="ARBA00022729"/>
    </source>
</evidence>
<dbReference type="AlphaFoldDB" id="A0A849ABF0"/>
<dbReference type="GO" id="GO:0030246">
    <property type="term" value="F:carbohydrate binding"/>
    <property type="evidence" value="ECO:0007669"/>
    <property type="project" value="UniProtKB-ARBA"/>
</dbReference>
<name>A0A849ABF0_9ACTN</name>
<sequence length="85" mass="8588">MEQAGKKGTAKVVGFDAGPDQIAALKAGTVQALVAQQPETIGVDAVQQAVLALDGGTVTPDIQTGFSIITPENVDATTAAYKSQC</sequence>
<dbReference type="Proteomes" id="UP000562984">
    <property type="component" value="Unassembled WGS sequence"/>
</dbReference>
<evidence type="ECO:0000313" key="6">
    <source>
        <dbReference type="Proteomes" id="UP000562984"/>
    </source>
</evidence>
<keyword evidence="6" id="KW-1185">Reference proteome</keyword>